<dbReference type="InterPro" id="IPR010099">
    <property type="entry name" value="SDR39U1"/>
</dbReference>
<dbReference type="EMBL" id="CP003985">
    <property type="protein sequence ID" value="AGF77501.1"/>
    <property type="molecule type" value="Genomic_DNA"/>
</dbReference>
<dbReference type="PANTHER" id="PTHR11092">
    <property type="entry name" value="SUGAR NUCLEOTIDE EPIMERASE RELATED"/>
    <property type="match status" value="1"/>
</dbReference>
<proteinExistence type="inferred from homology"/>
<sequence>MKTLITGATGFVGHHLAQKIPEAVVAGRSVEKLNKRFGKKREARQWDGSAMPDATLLEGIDTVYHLAGESIFHGRWNKAKKERIRASRVDNTRNLVEMISKAADRPKTLICSSAVGYYGSRGDEKLTEQATPGSDFLARVCMDWEKEALKAEEYGVRVVLIRTGVVLGADGGALAQMLQPFKMGVGGRLGSGRQFMSWIHIDDLIAIMLYAKENTSLHGAINAVAPNPLSNSDFTRALASVLHRPAILPAPGFALKLLLGEFANVLLGSQRALPEVLQRAGYTYNYPEIKTALKNLLQ</sequence>
<dbReference type="OrthoDB" id="5292533at2"/>
<dbReference type="Gene3D" id="3.40.50.720">
    <property type="entry name" value="NAD(P)-binding Rossmann-like Domain"/>
    <property type="match status" value="1"/>
</dbReference>
<organism evidence="4 5">
    <name type="scientific">Desulfocapsa sulfexigens (strain DSM 10523 / SB164P1)</name>
    <dbReference type="NCBI Taxonomy" id="1167006"/>
    <lineage>
        <taxon>Bacteria</taxon>
        <taxon>Pseudomonadati</taxon>
        <taxon>Thermodesulfobacteriota</taxon>
        <taxon>Desulfobulbia</taxon>
        <taxon>Desulfobulbales</taxon>
        <taxon>Desulfocapsaceae</taxon>
        <taxon>Desulfocapsa</taxon>
    </lineage>
</organism>
<feature type="domain" description="NAD-dependent epimerase/dehydratase" evidence="2">
    <location>
        <begin position="4"/>
        <end position="214"/>
    </location>
</feature>
<dbReference type="PANTHER" id="PTHR11092:SF0">
    <property type="entry name" value="EPIMERASE FAMILY PROTEIN SDR39U1"/>
    <property type="match status" value="1"/>
</dbReference>
<dbReference type="HOGENOM" id="CLU_047373_0_2_7"/>
<dbReference type="AlphaFoldDB" id="M1PM48"/>
<dbReference type="InterPro" id="IPR036291">
    <property type="entry name" value="NAD(P)-bd_dom_sf"/>
</dbReference>
<evidence type="ECO:0000256" key="1">
    <source>
        <dbReference type="ARBA" id="ARBA00009353"/>
    </source>
</evidence>
<feature type="domain" description="DUF1731" evidence="3">
    <location>
        <begin position="250"/>
        <end position="296"/>
    </location>
</feature>
<evidence type="ECO:0000259" key="3">
    <source>
        <dbReference type="Pfam" id="PF08338"/>
    </source>
</evidence>
<dbReference type="eggNOG" id="COG1090">
    <property type="taxonomic scope" value="Bacteria"/>
</dbReference>
<dbReference type="KEGG" id="dsf:UWK_00927"/>
<name>M1PM48_DESSD</name>
<dbReference type="Pfam" id="PF08338">
    <property type="entry name" value="DUF1731"/>
    <property type="match status" value="1"/>
</dbReference>
<protein>
    <submittedName>
        <fullName evidence="4">TIGR01777 family protein</fullName>
    </submittedName>
</protein>
<dbReference type="STRING" id="1167006.UWK_00927"/>
<dbReference type="Pfam" id="PF01370">
    <property type="entry name" value="Epimerase"/>
    <property type="match status" value="1"/>
</dbReference>
<dbReference type="SUPFAM" id="SSF51735">
    <property type="entry name" value="NAD(P)-binding Rossmann-fold domains"/>
    <property type="match status" value="1"/>
</dbReference>
<dbReference type="InterPro" id="IPR001509">
    <property type="entry name" value="Epimerase_deHydtase"/>
</dbReference>
<evidence type="ECO:0000259" key="2">
    <source>
        <dbReference type="Pfam" id="PF01370"/>
    </source>
</evidence>
<dbReference type="PATRIC" id="fig|1167006.5.peg.1038"/>
<keyword evidence="5" id="KW-1185">Reference proteome</keyword>
<gene>
    <name evidence="4" type="ordered locus">UWK_00927</name>
</gene>
<comment type="similarity">
    <text evidence="1">Belongs to the NAD(P)-dependent epimerase/dehydratase family. SDR39U1 subfamily.</text>
</comment>
<evidence type="ECO:0000313" key="5">
    <source>
        <dbReference type="Proteomes" id="UP000011721"/>
    </source>
</evidence>
<dbReference type="InterPro" id="IPR013549">
    <property type="entry name" value="DUF1731"/>
</dbReference>
<accession>M1PM48</accession>
<evidence type="ECO:0000313" key="4">
    <source>
        <dbReference type="EMBL" id="AGF77501.1"/>
    </source>
</evidence>
<reference evidence="5" key="1">
    <citation type="journal article" date="2013" name="Stand. Genomic Sci.">
        <title>Complete genome sequence of Desulfocapsa sulfexigens, a marine deltaproteobacterium specialized in disproportionating inorganic sulfur compounds.</title>
        <authorList>
            <person name="Finster K.W."/>
            <person name="Kjeldsen K.U."/>
            <person name="Kube M."/>
            <person name="Reinhardt R."/>
            <person name="Mussmann M."/>
            <person name="Amann R."/>
            <person name="Schreiber L."/>
        </authorList>
    </citation>
    <scope>NUCLEOTIDE SEQUENCE [LARGE SCALE GENOMIC DNA]</scope>
    <source>
        <strain evidence="5">DSM 10523 / SB164P1</strain>
    </source>
</reference>
<dbReference type="NCBIfam" id="TIGR01777">
    <property type="entry name" value="yfcH"/>
    <property type="match status" value="1"/>
</dbReference>
<dbReference type="CDD" id="cd05242">
    <property type="entry name" value="SDR_a8"/>
    <property type="match status" value="1"/>
</dbReference>
<dbReference type="RefSeq" id="WP_015403197.1">
    <property type="nucleotide sequence ID" value="NC_020304.1"/>
</dbReference>
<dbReference type="Proteomes" id="UP000011721">
    <property type="component" value="Chromosome"/>
</dbReference>